<dbReference type="GO" id="GO:0005524">
    <property type="term" value="F:ATP binding"/>
    <property type="evidence" value="ECO:0007669"/>
    <property type="project" value="UniProtKB-UniRule"/>
</dbReference>
<evidence type="ECO:0000256" key="3">
    <source>
        <dbReference type="ARBA" id="ARBA00022741"/>
    </source>
</evidence>
<feature type="binding site" evidence="11">
    <location>
        <position position="193"/>
    </location>
    <ligand>
        <name>ATP</name>
        <dbReference type="ChEBI" id="CHEBI:30616"/>
    </ligand>
</feature>
<evidence type="ECO:0000256" key="1">
    <source>
        <dbReference type="ARBA" id="ARBA00012231"/>
    </source>
</evidence>
<comment type="function">
    <text evidence="8">Reversibly catalyzes the transfer of phosphate between ATP and various phosphogens (e.g. creatine phosphate). Creatine kinase isoenzymes play a central role in energy transduction in tissues with large, fluctuating energy demands, such as skeletal muscle, heart, brain and spermatozoa. Acts as a key regulator of adaptive thermogenesis as part of the futile creatine cycle: localizes to the mitochondria of thermogenic fat cells and acts by mediating phosphorylation of creatine to initiate a futile cycle of creatine phosphorylation and dephosphorylation. During the futile creatine cycle, creatine and N-phosphocreatine are in a futile cycle, which dissipates the high energy charge of N-phosphocreatine as heat without performing any mechanical or chemical work.</text>
</comment>
<organism evidence="15 16">
    <name type="scientific">Orycteropus afer afer</name>
    <dbReference type="NCBI Taxonomy" id="1230840"/>
    <lineage>
        <taxon>Eukaryota</taxon>
        <taxon>Metazoa</taxon>
        <taxon>Chordata</taxon>
        <taxon>Craniata</taxon>
        <taxon>Vertebrata</taxon>
        <taxon>Euteleostomi</taxon>
        <taxon>Mammalia</taxon>
        <taxon>Eutheria</taxon>
        <taxon>Afrotheria</taxon>
        <taxon>Tubulidentata</taxon>
        <taxon>Orycteropodidae</taxon>
        <taxon>Orycteropus</taxon>
    </lineage>
</organism>
<dbReference type="PANTHER" id="PTHR11547:SF23">
    <property type="entry name" value="CREATINE KINASE B-TYPE"/>
    <property type="match status" value="1"/>
</dbReference>
<dbReference type="Pfam" id="PF00217">
    <property type="entry name" value="ATP-gua_Ptrans"/>
    <property type="match status" value="1"/>
</dbReference>
<gene>
    <name evidence="16" type="primary">CKB</name>
</gene>
<evidence type="ECO:0000256" key="4">
    <source>
        <dbReference type="ARBA" id="ARBA00022777"/>
    </source>
</evidence>
<evidence type="ECO:0000256" key="11">
    <source>
        <dbReference type="PROSITE-ProRule" id="PRU00843"/>
    </source>
</evidence>
<evidence type="ECO:0000256" key="9">
    <source>
        <dbReference type="ARBA" id="ARBA00047143"/>
    </source>
</evidence>
<evidence type="ECO:0000256" key="13">
    <source>
        <dbReference type="SAM" id="MobiDB-lite"/>
    </source>
</evidence>
<evidence type="ECO:0000313" key="15">
    <source>
        <dbReference type="Proteomes" id="UP000694850"/>
    </source>
</evidence>
<accession>A0A8B7A4C6</accession>
<sequence length="383" mass="42036">MGSARFLGLGALPPSPRPAVLFMGKIPRGVGGERNPCAAEGPGFEVRRLCKQPLRATVFRKLYEEGLDRGSPLECPAAPALPTVRAPRVAEAWAAARLRLLRALVLHRDCPGDVFGHLEEGRRLRASAEGAGAVPAAEPRTLRPAPRGGHLRDRRDEGGQEPALSSLEGDLAGRYYALKSMTEAEQQQLIDDHFLFDKPVSPLLLASGMARDWPDARGIWHNDNKTFLVWVNEEDHLRVISMQKGGNMKEVFTRFCSGLTQIEALFKSKNYAFMWNPHLGYILTCPSNLGTGLRAGVHIKLPHLGSHAQFPEVLKRLRLQKRGTGGVDTAAVGGVFDVSNADRLGFSEVELVQTVVDGVKLLIEMEQRLEQGRAIDDLMPDPK</sequence>
<dbReference type="PANTHER" id="PTHR11547">
    <property type="entry name" value="ARGININE OR CREATINE KINASE"/>
    <property type="match status" value="1"/>
</dbReference>
<dbReference type="OrthoDB" id="430219at2759"/>
<evidence type="ECO:0000256" key="12">
    <source>
        <dbReference type="RuleBase" id="RU000505"/>
    </source>
</evidence>
<dbReference type="GO" id="GO:0004111">
    <property type="term" value="F:creatine kinase activity"/>
    <property type="evidence" value="ECO:0007669"/>
    <property type="project" value="UniProtKB-EC"/>
</dbReference>
<evidence type="ECO:0000256" key="10">
    <source>
        <dbReference type="ARBA" id="ARBA00048857"/>
    </source>
</evidence>
<dbReference type="Gene3D" id="3.30.590.10">
    <property type="entry name" value="Glutamine synthetase/guanido kinase, catalytic domain"/>
    <property type="match status" value="1"/>
</dbReference>
<evidence type="ECO:0000256" key="2">
    <source>
        <dbReference type="ARBA" id="ARBA00022679"/>
    </source>
</evidence>
<evidence type="ECO:0000256" key="6">
    <source>
        <dbReference type="ARBA" id="ARBA00040306"/>
    </source>
</evidence>
<comment type="similarity">
    <text evidence="11 12">Belongs to the ATP:guanido phosphotransferase family.</text>
</comment>
<evidence type="ECO:0000313" key="16">
    <source>
        <dbReference type="RefSeq" id="XP_007942808.1"/>
    </source>
</evidence>
<evidence type="ECO:0000259" key="14">
    <source>
        <dbReference type="PROSITE" id="PS51510"/>
    </source>
</evidence>
<feature type="region of interest" description="Disordered" evidence="13">
    <location>
        <begin position="126"/>
        <end position="165"/>
    </location>
</feature>
<keyword evidence="5 11" id="KW-0067">ATP-binding</keyword>
<keyword evidence="2 11" id="KW-0808">Transferase</keyword>
<dbReference type="GO" id="GO:0046314">
    <property type="term" value="P:phosphocreatine biosynthetic process"/>
    <property type="evidence" value="ECO:0007669"/>
    <property type="project" value="InterPro"/>
</dbReference>
<feature type="domain" description="Phosphagen kinase C-terminal" evidence="14">
    <location>
        <begin position="163"/>
        <end position="369"/>
    </location>
</feature>
<name>A0A8B7A4C6_ORYAF</name>
<feature type="binding site" evidence="11">
    <location>
        <begin position="294"/>
        <end position="298"/>
    </location>
    <ligand>
        <name>ATP</name>
        <dbReference type="ChEBI" id="CHEBI:30616"/>
    </ligand>
</feature>
<dbReference type="Proteomes" id="UP000694850">
    <property type="component" value="Unplaced"/>
</dbReference>
<dbReference type="GeneID" id="103200185"/>
<dbReference type="RefSeq" id="XP_007942808.1">
    <property type="nucleotide sequence ID" value="XM_007944617.2"/>
</dbReference>
<evidence type="ECO:0000256" key="5">
    <source>
        <dbReference type="ARBA" id="ARBA00022840"/>
    </source>
</evidence>
<dbReference type="FunFam" id="3.30.590.10:FF:000026">
    <property type="entry name" value="Creatine kinase B-type"/>
    <property type="match status" value="1"/>
</dbReference>
<dbReference type="InterPro" id="IPR000749">
    <property type="entry name" value="ATP-guanido_PTrfase"/>
</dbReference>
<comment type="catalytic activity">
    <reaction evidence="10">
        <text>creatine + ATP = N-phosphocreatine + ADP + H(+)</text>
        <dbReference type="Rhea" id="RHEA:17157"/>
        <dbReference type="ChEBI" id="CHEBI:15378"/>
        <dbReference type="ChEBI" id="CHEBI:30616"/>
        <dbReference type="ChEBI" id="CHEBI:57947"/>
        <dbReference type="ChEBI" id="CHEBI:58092"/>
        <dbReference type="ChEBI" id="CHEBI:456216"/>
        <dbReference type="EC" id="2.7.3.2"/>
    </reaction>
    <physiologicalReaction direction="left-to-right" evidence="10">
        <dbReference type="Rhea" id="RHEA:17158"/>
    </physiologicalReaction>
</comment>
<dbReference type="CTD" id="1152"/>
<proteinExistence type="inferred from homology"/>
<dbReference type="AlphaFoldDB" id="A0A8B7A4C6"/>
<dbReference type="PROSITE" id="PS00112">
    <property type="entry name" value="PHOSPHAGEN_KINASE"/>
    <property type="match status" value="1"/>
</dbReference>
<keyword evidence="3 11" id="KW-0547">Nucleotide-binding</keyword>
<feature type="binding site" evidence="11">
    <location>
        <position position="238"/>
    </location>
    <ligand>
        <name>ATP</name>
        <dbReference type="ChEBI" id="CHEBI:30616"/>
    </ligand>
</feature>
<comment type="subunit">
    <text evidence="9">Dimer of identical or non-identical chains, which can be either B (brain type) or M (muscle type). With MM being the major form in skeletal muscle and myocardium, MB existing in myocardium, and BB existing in many tissues, especially brain. Interacts with SLC12A6 (via C-terminus); the interaction may be required for SLC12A6 potassium-chloride cotransport activity.</text>
</comment>
<evidence type="ECO:0000256" key="7">
    <source>
        <dbReference type="ARBA" id="ARBA00041818"/>
    </source>
</evidence>
<dbReference type="SUPFAM" id="SSF55931">
    <property type="entry name" value="Glutamine synthetase/guanido kinase"/>
    <property type="match status" value="1"/>
</dbReference>
<feature type="binding site" evidence="11">
    <location>
        <begin position="322"/>
        <end position="327"/>
    </location>
    <ligand>
        <name>ATP</name>
        <dbReference type="ChEBI" id="CHEBI:30616"/>
    </ligand>
</feature>
<dbReference type="InterPro" id="IPR022414">
    <property type="entry name" value="ATP-guanido_PTrfase_cat"/>
</dbReference>
<dbReference type="GO" id="GO:0005615">
    <property type="term" value="C:extracellular space"/>
    <property type="evidence" value="ECO:0007669"/>
    <property type="project" value="TreeGrafter"/>
</dbReference>
<reference evidence="16" key="1">
    <citation type="submission" date="2025-08" db="UniProtKB">
        <authorList>
            <consortium name="RefSeq"/>
        </authorList>
    </citation>
    <scope>IDENTIFICATION</scope>
</reference>
<feature type="compositionally biased region" description="Low complexity" evidence="13">
    <location>
        <begin position="127"/>
        <end position="139"/>
    </location>
</feature>
<evidence type="ECO:0000256" key="8">
    <source>
        <dbReference type="ARBA" id="ARBA00045554"/>
    </source>
</evidence>
<dbReference type="EC" id="2.7.3.2" evidence="1"/>
<protein>
    <recommendedName>
        <fullName evidence="6">Creatine kinase B-type</fullName>
        <ecNumber evidence="1">2.7.3.2</ecNumber>
    </recommendedName>
    <alternativeName>
        <fullName evidence="7">Creatine kinase B chain</fullName>
    </alternativeName>
</protein>
<dbReference type="InterPro" id="IPR022415">
    <property type="entry name" value="ATP-guanido_PTrfase_AS"/>
</dbReference>
<keyword evidence="15" id="KW-1185">Reference proteome</keyword>
<dbReference type="PROSITE" id="PS51510">
    <property type="entry name" value="PHOSPHAGEN_KINASE_C"/>
    <property type="match status" value="1"/>
</dbReference>
<comment type="caution">
    <text evidence="11">Lacks conserved residue(s) required for the propagation of feature annotation.</text>
</comment>
<keyword evidence="4 11" id="KW-0418">Kinase</keyword>
<dbReference type="InterPro" id="IPR014746">
    <property type="entry name" value="Gln_synth/guanido_kin_cat_dom"/>
</dbReference>